<dbReference type="FunFam" id="1.10.472.10:FF:000060">
    <property type="entry name" value="D6-type cyclin"/>
    <property type="match status" value="1"/>
</dbReference>
<feature type="domain" description="Cyclin C-terminal" evidence="8">
    <location>
        <begin position="182"/>
        <end position="317"/>
    </location>
</feature>
<name>A0A438GVA6_VITVI</name>
<feature type="chain" id="PRO_5019089607" evidence="6">
    <location>
        <begin position="26"/>
        <end position="382"/>
    </location>
</feature>
<sequence length="382" mass="44397">MCVPPRKRSLSFAALLCFWSLELLKFQSRKEWRRKKMELDLENPLTCVEEEQYDTVSALFDSESDHMVSQIFLRRFHAEPLRREAIALILQAQYSCNLDNFISYLAVNYVDRFISKKEVPEEKPWILRLLVISCLSLAAKMKKIDFSYSDFQKDEGFIFDAQRIHRMELLILSTLNWRMRSITPFSFVYFFISLFELKDPALTKALKDRATELIFKARDEIKLLEYKPSIIAASALLCASYELFPLQFSSFKAAISSCEYINQESLNNCYHVMEEMVTNEWDESIFDAAVSSTKTPICVLDRHYKNSVSERATPPTLWKPPSNSLEGTKIRRSVRKFNTSHHTLRASAKVAVPSTIYQQLPNESQEMSKREWLSFVGEGMDG</sequence>
<dbReference type="InterPro" id="IPR036915">
    <property type="entry name" value="Cyclin-like_sf"/>
</dbReference>
<dbReference type="SMART" id="SM01332">
    <property type="entry name" value="Cyclin_C"/>
    <property type="match status" value="1"/>
</dbReference>
<keyword evidence="4" id="KW-0131">Cell cycle</keyword>
<accession>A0A438GVA6</accession>
<dbReference type="AlphaFoldDB" id="A0A438GVA6"/>
<reference evidence="9 10" key="1">
    <citation type="journal article" date="2018" name="PLoS Genet.">
        <title>Population sequencing reveals clonal diversity and ancestral inbreeding in the grapevine cultivar Chardonnay.</title>
        <authorList>
            <person name="Roach M.J."/>
            <person name="Johnson D.L."/>
            <person name="Bohlmann J."/>
            <person name="van Vuuren H.J."/>
            <person name="Jones S.J."/>
            <person name="Pretorius I.S."/>
            <person name="Schmidt S.A."/>
            <person name="Borneman A.R."/>
        </authorList>
    </citation>
    <scope>NUCLEOTIDE SEQUENCE [LARGE SCALE GENOMIC DNA]</scope>
    <source>
        <strain evidence="10">cv. Chardonnay</strain>
        <tissue evidence="9">Leaf</tissue>
    </source>
</reference>
<dbReference type="InterPro" id="IPR013763">
    <property type="entry name" value="Cyclin-like_dom"/>
</dbReference>
<dbReference type="CDD" id="cd20544">
    <property type="entry name" value="CYCLIN_AtCycD-like_rpt2"/>
    <property type="match status" value="1"/>
</dbReference>
<dbReference type="SMART" id="SM00385">
    <property type="entry name" value="CYCLIN"/>
    <property type="match status" value="1"/>
</dbReference>
<keyword evidence="3 5" id="KW-0195">Cyclin</keyword>
<dbReference type="Pfam" id="PF00134">
    <property type="entry name" value="Cyclin_N"/>
    <property type="match status" value="1"/>
</dbReference>
<evidence type="ECO:0000256" key="4">
    <source>
        <dbReference type="ARBA" id="ARBA00023306"/>
    </source>
</evidence>
<evidence type="ECO:0000259" key="8">
    <source>
        <dbReference type="SMART" id="SM01332"/>
    </source>
</evidence>
<gene>
    <name evidence="9" type="primary">CYCD6-1_0</name>
    <name evidence="9" type="ORF">CK203_044269</name>
</gene>
<protein>
    <submittedName>
        <fullName evidence="9">Putative cyclin-D6-1</fullName>
    </submittedName>
</protein>
<dbReference type="Gene3D" id="1.10.472.10">
    <property type="entry name" value="Cyclin-like"/>
    <property type="match status" value="2"/>
</dbReference>
<keyword evidence="2" id="KW-0132">Cell division</keyword>
<dbReference type="PANTHER" id="PTHR10177">
    <property type="entry name" value="CYCLINS"/>
    <property type="match status" value="1"/>
</dbReference>
<evidence type="ECO:0000256" key="3">
    <source>
        <dbReference type="ARBA" id="ARBA00023127"/>
    </source>
</evidence>
<evidence type="ECO:0000313" key="9">
    <source>
        <dbReference type="EMBL" id="RVW76123.1"/>
    </source>
</evidence>
<proteinExistence type="inferred from homology"/>
<evidence type="ECO:0000313" key="10">
    <source>
        <dbReference type="Proteomes" id="UP000288805"/>
    </source>
</evidence>
<evidence type="ECO:0000256" key="1">
    <source>
        <dbReference type="ARBA" id="ARBA00009065"/>
    </source>
</evidence>
<evidence type="ECO:0000256" key="5">
    <source>
        <dbReference type="RuleBase" id="RU000383"/>
    </source>
</evidence>
<dbReference type="FunFam" id="1.10.472.10:FF:000040">
    <property type="entry name" value="D6-type cyclin"/>
    <property type="match status" value="1"/>
</dbReference>
<evidence type="ECO:0000256" key="6">
    <source>
        <dbReference type="SAM" id="SignalP"/>
    </source>
</evidence>
<evidence type="ECO:0000259" key="7">
    <source>
        <dbReference type="SMART" id="SM00385"/>
    </source>
</evidence>
<evidence type="ECO:0000256" key="2">
    <source>
        <dbReference type="ARBA" id="ARBA00022618"/>
    </source>
</evidence>
<keyword evidence="6" id="KW-0732">Signal</keyword>
<feature type="signal peptide" evidence="6">
    <location>
        <begin position="1"/>
        <end position="25"/>
    </location>
</feature>
<dbReference type="InterPro" id="IPR006671">
    <property type="entry name" value="Cyclin_N"/>
</dbReference>
<comment type="caution">
    <text evidence="9">The sequence shown here is derived from an EMBL/GenBank/DDBJ whole genome shotgun (WGS) entry which is preliminary data.</text>
</comment>
<dbReference type="EMBL" id="QGNW01000334">
    <property type="protein sequence ID" value="RVW76123.1"/>
    <property type="molecule type" value="Genomic_DNA"/>
</dbReference>
<dbReference type="Proteomes" id="UP000288805">
    <property type="component" value="Unassembled WGS sequence"/>
</dbReference>
<feature type="domain" description="Cyclin-like" evidence="7">
    <location>
        <begin position="87"/>
        <end position="173"/>
    </location>
</feature>
<dbReference type="InterPro" id="IPR039361">
    <property type="entry name" value="Cyclin"/>
</dbReference>
<dbReference type="Pfam" id="PF02984">
    <property type="entry name" value="Cyclin_C"/>
    <property type="match status" value="1"/>
</dbReference>
<dbReference type="InterPro" id="IPR004367">
    <property type="entry name" value="Cyclin_C-dom"/>
</dbReference>
<comment type="similarity">
    <text evidence="1">Belongs to the cyclin family. Cyclin D subfamily.</text>
</comment>
<organism evidence="9 10">
    <name type="scientific">Vitis vinifera</name>
    <name type="common">Grape</name>
    <dbReference type="NCBI Taxonomy" id="29760"/>
    <lineage>
        <taxon>Eukaryota</taxon>
        <taxon>Viridiplantae</taxon>
        <taxon>Streptophyta</taxon>
        <taxon>Embryophyta</taxon>
        <taxon>Tracheophyta</taxon>
        <taxon>Spermatophyta</taxon>
        <taxon>Magnoliopsida</taxon>
        <taxon>eudicotyledons</taxon>
        <taxon>Gunneridae</taxon>
        <taxon>Pentapetalae</taxon>
        <taxon>rosids</taxon>
        <taxon>Vitales</taxon>
        <taxon>Vitaceae</taxon>
        <taxon>Viteae</taxon>
        <taxon>Vitis</taxon>
    </lineage>
</organism>
<dbReference type="SUPFAM" id="SSF47954">
    <property type="entry name" value="Cyclin-like"/>
    <property type="match status" value="2"/>
</dbReference>
<dbReference type="GO" id="GO:0051301">
    <property type="term" value="P:cell division"/>
    <property type="evidence" value="ECO:0007669"/>
    <property type="project" value="UniProtKB-KW"/>
</dbReference>